<dbReference type="NCBIfam" id="TIGR02978">
    <property type="entry name" value="phageshock_pspC"/>
    <property type="match status" value="1"/>
</dbReference>
<name>A0A844ZZS6_9SPHN</name>
<dbReference type="Proteomes" id="UP000442714">
    <property type="component" value="Unassembled WGS sequence"/>
</dbReference>
<feature type="transmembrane region" description="Helical" evidence="6">
    <location>
        <begin position="37"/>
        <end position="61"/>
    </location>
</feature>
<evidence type="ECO:0000256" key="5">
    <source>
        <dbReference type="ARBA" id="ARBA00023136"/>
    </source>
</evidence>
<evidence type="ECO:0000256" key="6">
    <source>
        <dbReference type="SAM" id="Phobius"/>
    </source>
</evidence>
<evidence type="ECO:0000256" key="2">
    <source>
        <dbReference type="ARBA" id="ARBA00022475"/>
    </source>
</evidence>
<gene>
    <name evidence="8" type="primary">pspC</name>
    <name evidence="8" type="ORF">GRI41_08910</name>
</gene>
<keyword evidence="5 6" id="KW-0472">Membrane</keyword>
<dbReference type="Pfam" id="PF04024">
    <property type="entry name" value="PspC"/>
    <property type="match status" value="1"/>
</dbReference>
<dbReference type="PANTHER" id="PTHR33885:SF3">
    <property type="entry name" value="PHAGE SHOCK PROTEIN C"/>
    <property type="match status" value="1"/>
</dbReference>
<evidence type="ECO:0000259" key="7">
    <source>
        <dbReference type="Pfam" id="PF04024"/>
    </source>
</evidence>
<evidence type="ECO:0000256" key="4">
    <source>
        <dbReference type="ARBA" id="ARBA00022989"/>
    </source>
</evidence>
<dbReference type="GO" id="GO:0005886">
    <property type="term" value="C:plasma membrane"/>
    <property type="evidence" value="ECO:0007669"/>
    <property type="project" value="UniProtKB-SubCell"/>
</dbReference>
<dbReference type="OrthoDB" id="7359894at2"/>
<comment type="caution">
    <text evidence="8">The sequence shown here is derived from an EMBL/GenBank/DDBJ whole genome shotgun (WGS) entry which is preliminary data.</text>
</comment>
<keyword evidence="2" id="KW-1003">Cell membrane</keyword>
<proteinExistence type="predicted"/>
<reference evidence="8 9" key="1">
    <citation type="submission" date="2019-12" db="EMBL/GenBank/DDBJ databases">
        <title>Genomic-based taxomic classification of the family Erythrobacteraceae.</title>
        <authorList>
            <person name="Xu L."/>
        </authorList>
    </citation>
    <scope>NUCLEOTIDE SEQUENCE [LARGE SCALE GENOMIC DNA]</scope>
    <source>
        <strain evidence="8 9">KCTC 52763</strain>
    </source>
</reference>
<dbReference type="RefSeq" id="WP_160604514.1">
    <property type="nucleotide sequence ID" value="NZ_WTYX01000001.1"/>
</dbReference>
<dbReference type="InterPro" id="IPR052027">
    <property type="entry name" value="PspC"/>
</dbReference>
<comment type="subcellular location">
    <subcellularLocation>
        <location evidence="1">Cell membrane</location>
        <topology evidence="1">Single-pass membrane protein</topology>
    </subcellularLocation>
</comment>
<feature type="domain" description="Phage shock protein PspC N-terminal" evidence="7">
    <location>
        <begin position="7"/>
        <end position="63"/>
    </location>
</feature>
<evidence type="ECO:0000256" key="3">
    <source>
        <dbReference type="ARBA" id="ARBA00022692"/>
    </source>
</evidence>
<evidence type="ECO:0000313" key="9">
    <source>
        <dbReference type="Proteomes" id="UP000442714"/>
    </source>
</evidence>
<sequence length="125" mass="14559">MTSERTTLYRDKQNAKLMGVCSGIADYTGVNALWVRLGFLVLLFMSGGGALPFYFLAGLLLNKKPPHLYVEREEQKYWQGVRQSPRRSAREIRSRMRDIDRRLADIETYYVTSNPRLTAEIERLR</sequence>
<dbReference type="AlphaFoldDB" id="A0A844ZZS6"/>
<keyword evidence="4 6" id="KW-1133">Transmembrane helix</keyword>
<evidence type="ECO:0000313" key="8">
    <source>
        <dbReference type="EMBL" id="MXO90939.1"/>
    </source>
</evidence>
<dbReference type="EMBL" id="WTYX01000001">
    <property type="protein sequence ID" value="MXO90939.1"/>
    <property type="molecule type" value="Genomic_DNA"/>
</dbReference>
<keyword evidence="9" id="KW-1185">Reference proteome</keyword>
<dbReference type="PANTHER" id="PTHR33885">
    <property type="entry name" value="PHAGE SHOCK PROTEIN C"/>
    <property type="match status" value="1"/>
</dbReference>
<organism evidence="8 9">
    <name type="scientific">Pontixanthobacter aquaemixtae</name>
    <dbReference type="NCBI Taxonomy" id="1958940"/>
    <lineage>
        <taxon>Bacteria</taxon>
        <taxon>Pseudomonadati</taxon>
        <taxon>Pseudomonadota</taxon>
        <taxon>Alphaproteobacteria</taxon>
        <taxon>Sphingomonadales</taxon>
        <taxon>Erythrobacteraceae</taxon>
        <taxon>Pontixanthobacter</taxon>
    </lineage>
</organism>
<protein>
    <submittedName>
        <fullName evidence="8">Envelope stress response membrane protein PspC</fullName>
    </submittedName>
</protein>
<dbReference type="InterPro" id="IPR014320">
    <property type="entry name" value="Phageshock_PspC"/>
</dbReference>
<accession>A0A844ZZS6</accession>
<keyword evidence="3 6" id="KW-0812">Transmembrane</keyword>
<dbReference type="InterPro" id="IPR007168">
    <property type="entry name" value="Phageshock_PspC_N"/>
</dbReference>
<evidence type="ECO:0000256" key="1">
    <source>
        <dbReference type="ARBA" id="ARBA00004162"/>
    </source>
</evidence>